<evidence type="ECO:0000256" key="6">
    <source>
        <dbReference type="ARBA" id="ARBA00023315"/>
    </source>
</evidence>
<comment type="similarity">
    <text evidence="7">Belongs to the DHHC palmitoyltransferase family.</text>
</comment>
<dbReference type="PANTHER" id="PTHR12246">
    <property type="entry name" value="PALMITOYLTRANSFERASE ZDHHC16"/>
    <property type="match status" value="1"/>
</dbReference>
<dbReference type="STRING" id="990121.A0A0V1A0F1"/>
<feature type="transmembrane region" description="Helical" evidence="7">
    <location>
        <begin position="114"/>
        <end position="135"/>
    </location>
</feature>
<accession>A0A0V1A0F1</accession>
<organism evidence="10 11">
    <name type="scientific">Trichinella patagoniensis</name>
    <dbReference type="NCBI Taxonomy" id="990121"/>
    <lineage>
        <taxon>Eukaryota</taxon>
        <taxon>Metazoa</taxon>
        <taxon>Ecdysozoa</taxon>
        <taxon>Nematoda</taxon>
        <taxon>Enoplea</taxon>
        <taxon>Dorylaimia</taxon>
        <taxon>Trichinellida</taxon>
        <taxon>Trichinellidae</taxon>
        <taxon>Trichinella</taxon>
    </lineage>
</organism>
<dbReference type="Proteomes" id="UP000054783">
    <property type="component" value="Unassembled WGS sequence"/>
</dbReference>
<comment type="subcellular location">
    <subcellularLocation>
        <location evidence="1">Membrane</location>
        <topology evidence="1">Multi-pass membrane protein</topology>
    </subcellularLocation>
</comment>
<comment type="catalytic activity">
    <reaction evidence="7">
        <text>L-cysteinyl-[protein] + hexadecanoyl-CoA = S-hexadecanoyl-L-cysteinyl-[protein] + CoA</text>
        <dbReference type="Rhea" id="RHEA:36683"/>
        <dbReference type="Rhea" id="RHEA-COMP:10131"/>
        <dbReference type="Rhea" id="RHEA-COMP:11032"/>
        <dbReference type="ChEBI" id="CHEBI:29950"/>
        <dbReference type="ChEBI" id="CHEBI:57287"/>
        <dbReference type="ChEBI" id="CHEBI:57379"/>
        <dbReference type="ChEBI" id="CHEBI:74151"/>
        <dbReference type="EC" id="2.3.1.225"/>
    </reaction>
</comment>
<comment type="caution">
    <text evidence="10">The sequence shown here is derived from an EMBL/GenBank/DDBJ whole genome shotgun (WGS) entry which is preliminary data.</text>
</comment>
<evidence type="ECO:0000313" key="10">
    <source>
        <dbReference type="EMBL" id="KRY18205.1"/>
    </source>
</evidence>
<gene>
    <name evidence="10" type="primary">ZDHHC16</name>
    <name evidence="10" type="ORF">T12_158</name>
</gene>
<sequence>MFSYFASVRGNISKCLFLLLCTCTSCFALATFALHGIEQLEREFVCVLSSFCGYYSSIMHLGWICIAKEKYNKARMIFLWLFYNAQCDYDYAIDTLFEPMYNFVDNYIQQFGKIFVGFLSFMIFLMVTIAYLIVVPYEWPKRNYLQICIYFVIGKWLLINLIFNFYMGCRTEPGYPPQGHMIEVAVGVCKHCIQPKPPRTHHCSVCNRCILKMDHHCPWLNQCVGHYNHRYFYLTLIFMWLCCIYVVYGMRECFIDHYRIEGSVVPWCMAMENKLCYAKWLCHYETKISTKCEMEQETCRELVSGRMVQYLILVEFFVALAIVVGLLWLIYSHGKIISNGETSIEYYINLATAKKFAMRRKVYMNPYDFGWKKNWKSFLGIDDFRGDFFKKIIIPSVYQPNGDGLSWPFAFSLDELLPHVQRQTSRSCRH</sequence>
<keyword evidence="6 7" id="KW-0012">Acyltransferase</keyword>
<name>A0A0V1A0F1_9BILA</name>
<feature type="transmembrane region" description="Helical" evidence="7">
    <location>
        <begin position="44"/>
        <end position="65"/>
    </location>
</feature>
<feature type="transmembrane region" description="Helical" evidence="7">
    <location>
        <begin position="231"/>
        <end position="250"/>
    </location>
</feature>
<dbReference type="Pfam" id="PF01529">
    <property type="entry name" value="DHHC"/>
    <property type="match status" value="1"/>
</dbReference>
<comment type="domain">
    <text evidence="7">The DHHC domain is required for palmitoyltransferase activity.</text>
</comment>
<feature type="chain" id="PRO_5006874240" description="Palmitoyltransferase" evidence="8">
    <location>
        <begin position="29"/>
        <end position="430"/>
    </location>
</feature>
<dbReference type="GO" id="GO:0019706">
    <property type="term" value="F:protein-cysteine S-palmitoyltransferase activity"/>
    <property type="evidence" value="ECO:0007669"/>
    <property type="project" value="UniProtKB-EC"/>
</dbReference>
<feature type="domain" description="Palmitoyltransferase DHHC" evidence="9">
    <location>
        <begin position="188"/>
        <end position="347"/>
    </location>
</feature>
<evidence type="ECO:0000256" key="2">
    <source>
        <dbReference type="ARBA" id="ARBA00022679"/>
    </source>
</evidence>
<feature type="transmembrane region" description="Helical" evidence="7">
    <location>
        <begin position="147"/>
        <end position="167"/>
    </location>
</feature>
<feature type="signal peptide" evidence="8">
    <location>
        <begin position="1"/>
        <end position="28"/>
    </location>
</feature>
<keyword evidence="11" id="KW-1185">Reference proteome</keyword>
<evidence type="ECO:0000313" key="11">
    <source>
        <dbReference type="Proteomes" id="UP000054783"/>
    </source>
</evidence>
<keyword evidence="8" id="KW-0732">Signal</keyword>
<protein>
    <recommendedName>
        <fullName evidence="7">Palmitoyltransferase</fullName>
        <ecNumber evidence="7">2.3.1.225</ecNumber>
    </recommendedName>
</protein>
<reference evidence="10 11" key="1">
    <citation type="submission" date="2015-01" db="EMBL/GenBank/DDBJ databases">
        <title>Evolution of Trichinella species and genotypes.</title>
        <authorList>
            <person name="Korhonen P.K."/>
            <person name="Edoardo P."/>
            <person name="Giuseppe L.R."/>
            <person name="Gasser R.B."/>
        </authorList>
    </citation>
    <scope>NUCLEOTIDE SEQUENCE [LARGE SCALE GENOMIC DNA]</scope>
    <source>
        <strain evidence="10">ISS2496</strain>
    </source>
</reference>
<evidence type="ECO:0000256" key="3">
    <source>
        <dbReference type="ARBA" id="ARBA00022692"/>
    </source>
</evidence>
<proteinExistence type="inferred from homology"/>
<dbReference type="EMBL" id="JYDQ01000049">
    <property type="protein sequence ID" value="KRY18205.1"/>
    <property type="molecule type" value="Genomic_DNA"/>
</dbReference>
<dbReference type="PROSITE" id="PS50216">
    <property type="entry name" value="DHHC"/>
    <property type="match status" value="1"/>
</dbReference>
<dbReference type="InterPro" id="IPR039859">
    <property type="entry name" value="PFA4/ZDH16/20/ERF2-like"/>
</dbReference>
<evidence type="ECO:0000256" key="4">
    <source>
        <dbReference type="ARBA" id="ARBA00022989"/>
    </source>
</evidence>
<evidence type="ECO:0000256" key="8">
    <source>
        <dbReference type="SAM" id="SignalP"/>
    </source>
</evidence>
<dbReference type="EC" id="2.3.1.225" evidence="7"/>
<dbReference type="InterPro" id="IPR001594">
    <property type="entry name" value="Palmitoyltrfase_DHHC"/>
</dbReference>
<keyword evidence="3 7" id="KW-0812">Transmembrane</keyword>
<keyword evidence="5 7" id="KW-0472">Membrane</keyword>
<evidence type="ECO:0000256" key="5">
    <source>
        <dbReference type="ARBA" id="ARBA00023136"/>
    </source>
</evidence>
<keyword evidence="4 7" id="KW-1133">Transmembrane helix</keyword>
<keyword evidence="2 7" id="KW-0808">Transferase</keyword>
<evidence type="ECO:0000256" key="7">
    <source>
        <dbReference type="RuleBase" id="RU079119"/>
    </source>
</evidence>
<dbReference type="GO" id="GO:0016020">
    <property type="term" value="C:membrane"/>
    <property type="evidence" value="ECO:0007669"/>
    <property type="project" value="UniProtKB-SubCell"/>
</dbReference>
<feature type="transmembrane region" description="Helical" evidence="7">
    <location>
        <begin position="310"/>
        <end position="331"/>
    </location>
</feature>
<dbReference type="AlphaFoldDB" id="A0A0V1A0F1"/>
<evidence type="ECO:0000256" key="1">
    <source>
        <dbReference type="ARBA" id="ARBA00004141"/>
    </source>
</evidence>
<evidence type="ECO:0000259" key="9">
    <source>
        <dbReference type="Pfam" id="PF01529"/>
    </source>
</evidence>